<reference evidence="1" key="1">
    <citation type="submission" date="2018-05" db="EMBL/GenBank/DDBJ databases">
        <title>Draft genome of Mucuna pruriens seed.</title>
        <authorList>
            <person name="Nnadi N.E."/>
            <person name="Vos R."/>
            <person name="Hasami M.H."/>
            <person name="Devisetty U.K."/>
            <person name="Aguiy J.C."/>
        </authorList>
    </citation>
    <scope>NUCLEOTIDE SEQUENCE [LARGE SCALE GENOMIC DNA]</scope>
    <source>
        <strain evidence="1">JCA_2017</strain>
    </source>
</reference>
<protein>
    <submittedName>
        <fullName evidence="1">Uncharacterized protein</fullName>
    </submittedName>
</protein>
<evidence type="ECO:0000313" key="1">
    <source>
        <dbReference type="EMBL" id="RDX89015.1"/>
    </source>
</evidence>
<comment type="caution">
    <text evidence="1">The sequence shown here is derived from an EMBL/GenBank/DDBJ whole genome shotgun (WGS) entry which is preliminary data.</text>
</comment>
<keyword evidence="2" id="KW-1185">Reference proteome</keyword>
<feature type="non-terminal residue" evidence="1">
    <location>
        <position position="1"/>
    </location>
</feature>
<dbReference type="EMBL" id="QJKJ01005787">
    <property type="protein sequence ID" value="RDX89015.1"/>
    <property type="molecule type" value="Genomic_DNA"/>
</dbReference>
<dbReference type="Proteomes" id="UP000257109">
    <property type="component" value="Unassembled WGS sequence"/>
</dbReference>
<sequence length="88" mass="10142">MVFSTTSPHKELFSKISFGSLIQKLIKAYRVFNSRTLVVKKSIHVKFNDGLTSYKRLLEFAEDFANLHIELFDKLANAHEPLNARAMQ</sequence>
<dbReference type="AlphaFoldDB" id="A0A371GEN4"/>
<organism evidence="1 2">
    <name type="scientific">Mucuna pruriens</name>
    <name type="common">Velvet bean</name>
    <name type="synonym">Dolichos pruriens</name>
    <dbReference type="NCBI Taxonomy" id="157652"/>
    <lineage>
        <taxon>Eukaryota</taxon>
        <taxon>Viridiplantae</taxon>
        <taxon>Streptophyta</taxon>
        <taxon>Embryophyta</taxon>
        <taxon>Tracheophyta</taxon>
        <taxon>Spermatophyta</taxon>
        <taxon>Magnoliopsida</taxon>
        <taxon>eudicotyledons</taxon>
        <taxon>Gunneridae</taxon>
        <taxon>Pentapetalae</taxon>
        <taxon>rosids</taxon>
        <taxon>fabids</taxon>
        <taxon>Fabales</taxon>
        <taxon>Fabaceae</taxon>
        <taxon>Papilionoideae</taxon>
        <taxon>50 kb inversion clade</taxon>
        <taxon>NPAAA clade</taxon>
        <taxon>indigoferoid/millettioid clade</taxon>
        <taxon>Phaseoleae</taxon>
        <taxon>Mucuna</taxon>
    </lineage>
</organism>
<name>A0A371GEN4_MUCPR</name>
<accession>A0A371GEN4</accession>
<proteinExistence type="predicted"/>
<evidence type="ECO:0000313" key="2">
    <source>
        <dbReference type="Proteomes" id="UP000257109"/>
    </source>
</evidence>
<gene>
    <name evidence="1" type="ORF">CR513_29309</name>
</gene>